<keyword evidence="4" id="KW-1185">Reference proteome</keyword>
<reference evidence="3 4" key="1">
    <citation type="journal article" date="2016" name="Int. J. Syst. Evol. Microbiol.">
        <title>Chitinibacter fontanus sp. nov., isolated from a spring.</title>
        <authorList>
            <person name="Sheu S.Y."/>
            <person name="Li Y.S."/>
            <person name="Young C.C."/>
            <person name="Chen W.M."/>
        </authorList>
    </citation>
    <scope>NUCLEOTIDE SEQUENCE [LARGE SCALE GENOMIC DNA]</scope>
    <source>
        <strain evidence="3 4">STM-7</strain>
    </source>
</reference>
<keyword evidence="1" id="KW-0732">Signal</keyword>
<evidence type="ECO:0000313" key="3">
    <source>
        <dbReference type="EMBL" id="QLI81636.1"/>
    </source>
</evidence>
<protein>
    <recommendedName>
        <fullName evidence="2">Cds6 C-terminal domain-containing protein</fullName>
    </recommendedName>
</protein>
<dbReference type="KEGG" id="cfon:HZU75_08885"/>
<feature type="domain" description="Cds6 C-terminal" evidence="2">
    <location>
        <begin position="38"/>
        <end position="142"/>
    </location>
</feature>
<evidence type="ECO:0000256" key="1">
    <source>
        <dbReference type="SAM" id="SignalP"/>
    </source>
</evidence>
<accession>A0A7D5V9U3</accession>
<organism evidence="3 4">
    <name type="scientific">Chitinibacter fontanus</name>
    <dbReference type="NCBI Taxonomy" id="1737446"/>
    <lineage>
        <taxon>Bacteria</taxon>
        <taxon>Pseudomonadati</taxon>
        <taxon>Pseudomonadota</taxon>
        <taxon>Betaproteobacteria</taxon>
        <taxon>Neisseriales</taxon>
        <taxon>Chitinibacteraceae</taxon>
        <taxon>Chitinibacter</taxon>
    </lineage>
</organism>
<proteinExistence type="predicted"/>
<dbReference type="EMBL" id="CP058952">
    <property type="protein sequence ID" value="QLI81636.1"/>
    <property type="molecule type" value="Genomic_DNA"/>
</dbReference>
<feature type="chain" id="PRO_5028876837" description="Cds6 C-terminal domain-containing protein" evidence="1">
    <location>
        <begin position="21"/>
        <end position="148"/>
    </location>
</feature>
<dbReference type="SUPFAM" id="SSF54427">
    <property type="entry name" value="NTF2-like"/>
    <property type="match status" value="1"/>
</dbReference>
<gene>
    <name evidence="3" type="ORF">HZU75_08885</name>
</gene>
<evidence type="ECO:0000259" key="2">
    <source>
        <dbReference type="Pfam" id="PF24125"/>
    </source>
</evidence>
<dbReference type="Gene3D" id="3.10.450.50">
    <property type="match status" value="1"/>
</dbReference>
<dbReference type="Pfam" id="PF24125">
    <property type="entry name" value="Cds6_C"/>
    <property type="match status" value="1"/>
</dbReference>
<dbReference type="InterPro" id="IPR032710">
    <property type="entry name" value="NTF2-like_dom_sf"/>
</dbReference>
<dbReference type="AlphaFoldDB" id="A0A7D5V9U3"/>
<sequence>MKKIIACLCCAVALTQPVFAAESAEVSVPVLSQSEKSIYRLLDEWSQAWRSQSINQYLSFYASSFTPEHGLSLAQWRAQRQQRFFAADFVQIQIVNPKIIQLHGENASVQFTQNYRSSLLQDQTVKTLQLVMEAGQWKIARETTASQR</sequence>
<evidence type="ECO:0000313" key="4">
    <source>
        <dbReference type="Proteomes" id="UP000510822"/>
    </source>
</evidence>
<dbReference type="Proteomes" id="UP000510822">
    <property type="component" value="Chromosome"/>
</dbReference>
<name>A0A7D5V9U3_9NEIS</name>
<feature type="signal peptide" evidence="1">
    <location>
        <begin position="1"/>
        <end position="20"/>
    </location>
</feature>
<dbReference type="InterPro" id="IPR056203">
    <property type="entry name" value="Cds6_C"/>
</dbReference>
<dbReference type="RefSeq" id="WP_180305746.1">
    <property type="nucleotide sequence ID" value="NZ_CP058952.1"/>
</dbReference>